<dbReference type="AlphaFoldDB" id="A0A179F7E6"/>
<evidence type="ECO:0000313" key="2">
    <source>
        <dbReference type="EMBL" id="OAQ61337.1"/>
    </source>
</evidence>
<proteinExistence type="predicted"/>
<organism evidence="2 3">
    <name type="scientific">Purpureocillium lilacinum</name>
    <name type="common">Paecilomyces lilacinus</name>
    <dbReference type="NCBI Taxonomy" id="33203"/>
    <lineage>
        <taxon>Eukaryota</taxon>
        <taxon>Fungi</taxon>
        <taxon>Dikarya</taxon>
        <taxon>Ascomycota</taxon>
        <taxon>Pezizomycotina</taxon>
        <taxon>Sordariomycetes</taxon>
        <taxon>Hypocreomycetidae</taxon>
        <taxon>Hypocreales</taxon>
        <taxon>Ophiocordycipitaceae</taxon>
        <taxon>Purpureocillium</taxon>
    </lineage>
</organism>
<evidence type="ECO:0000256" key="1">
    <source>
        <dbReference type="SAM" id="MobiDB-lite"/>
    </source>
</evidence>
<comment type="caution">
    <text evidence="2">The sequence shown here is derived from an EMBL/GenBank/DDBJ whole genome shotgun (WGS) entry which is preliminary data.</text>
</comment>
<dbReference type="Proteomes" id="UP000078240">
    <property type="component" value="Unassembled WGS sequence"/>
</dbReference>
<sequence>MQDRIQRKTGHHGIPRGSYLEPSTGVESGADTEQLLAEMPSPSRGPSPGANIEYHGLLLLLNAHARSKNSCRPPANALAASALPEQRLSPYHHWLGCRDLVSLHVGRVAREDARLVHLHLRCLANFGLATKRTVCCCPATKCGGLTSPELPCLVSRVTVSNIVICVTKRELSWRSNAMAPSCQAGLSQRGGVATLSWQAYEWYAERDPPLVALTTTYCAGRPARLNCSQANNKPRMPDPHQQSYAKQSTTARGRQLSFRSGSSFSRKGERDPILESSTSNENTERAYIAASRRTDRSIEARLQSARMASEIHRQRTGRPFLITEDIVASDGMYEEIDTHKRPPVLLAPEMQTASIECNSRVEAYLQHRRSMSSYVACLSEQEHWGAIERLFAESFPDATAQARRVARQLQLPSFADSEDDIRYYFDDAIDIQGGEPTSTPTHFGGDVEHDLPRSSGASVPVDERRHDRGHDQDFPFTSDYPPEMCMILQGDEAGFDAHSAFSEVDRGKYCNPADVFHADGNLGARDGNEPLTNSKEE</sequence>
<feature type="region of interest" description="Disordered" evidence="1">
    <location>
        <begin position="1"/>
        <end position="28"/>
    </location>
</feature>
<accession>A0A179F7E6</accession>
<feature type="region of interest" description="Disordered" evidence="1">
    <location>
        <begin position="518"/>
        <end position="537"/>
    </location>
</feature>
<evidence type="ECO:0000313" key="3">
    <source>
        <dbReference type="Proteomes" id="UP000078240"/>
    </source>
</evidence>
<feature type="compositionally biased region" description="Basic and acidic residues" evidence="1">
    <location>
        <begin position="461"/>
        <end position="473"/>
    </location>
</feature>
<feature type="region of interest" description="Disordered" evidence="1">
    <location>
        <begin position="434"/>
        <end position="478"/>
    </location>
</feature>
<name>A0A179F7E6_PURLI</name>
<reference evidence="2 3" key="1">
    <citation type="submission" date="2016-01" db="EMBL/GenBank/DDBJ databases">
        <title>Biosynthesis of antibiotic leucinostatins and their inhibition on Phytophthora in bio-control Purpureocillium lilacinum.</title>
        <authorList>
            <person name="Wang G."/>
            <person name="Liu Z."/>
            <person name="Lin R."/>
            <person name="Li E."/>
            <person name="Mao Z."/>
            <person name="Ling J."/>
            <person name="Yin W."/>
            <person name="Xie B."/>
        </authorList>
    </citation>
    <scope>NUCLEOTIDE SEQUENCE [LARGE SCALE GENOMIC DNA]</scope>
    <source>
        <strain evidence="2">PLBJ-1</strain>
    </source>
</reference>
<dbReference type="EMBL" id="LSBH01000026">
    <property type="protein sequence ID" value="OAQ61337.1"/>
    <property type="molecule type" value="Genomic_DNA"/>
</dbReference>
<feature type="region of interest" description="Disordered" evidence="1">
    <location>
        <begin position="228"/>
        <end position="285"/>
    </location>
</feature>
<protein>
    <submittedName>
        <fullName evidence="2">Uncharacterized protein</fullName>
    </submittedName>
</protein>
<feature type="compositionally biased region" description="Polar residues" evidence="1">
    <location>
        <begin position="240"/>
        <end position="251"/>
    </location>
</feature>
<feature type="compositionally biased region" description="Low complexity" evidence="1">
    <location>
        <begin position="252"/>
        <end position="265"/>
    </location>
</feature>
<gene>
    <name evidence="2" type="ORF">VFPBJ_11463</name>
</gene>